<accession>A0A1Y3BJM9</accession>
<dbReference type="InterPro" id="IPR023796">
    <property type="entry name" value="Serpin_dom"/>
</dbReference>
<dbReference type="Proteomes" id="UP000194236">
    <property type="component" value="Unassembled WGS sequence"/>
</dbReference>
<evidence type="ECO:0000256" key="2">
    <source>
        <dbReference type="ARBA" id="ARBA00022900"/>
    </source>
</evidence>
<comment type="caution">
    <text evidence="4">The sequence shown here is derived from an EMBL/GenBank/DDBJ whole genome shotgun (WGS) entry which is preliminary data.</text>
</comment>
<feature type="domain" description="Serpin" evidence="3">
    <location>
        <begin position="1"/>
        <end position="74"/>
    </location>
</feature>
<name>A0A1Y3BJM9_EURMA</name>
<evidence type="ECO:0000259" key="3">
    <source>
        <dbReference type="Pfam" id="PF00079"/>
    </source>
</evidence>
<evidence type="ECO:0000313" key="5">
    <source>
        <dbReference type="Proteomes" id="UP000194236"/>
    </source>
</evidence>
<keyword evidence="2" id="KW-0722">Serine protease inhibitor</keyword>
<sequence length="75" mass="8585">MTDKKPVKMNEALHKARLVVNEHGTEAGAGTYFQMSFLSALENTGKTLRFDHSFLYFIRHQLTGQILFLGEVHDF</sequence>
<dbReference type="PROSITE" id="PS00284">
    <property type="entry name" value="SERPIN"/>
    <property type="match status" value="1"/>
</dbReference>
<dbReference type="InterPro" id="IPR023795">
    <property type="entry name" value="Serpin_CS"/>
</dbReference>
<dbReference type="InterPro" id="IPR042178">
    <property type="entry name" value="Serpin_sf_1"/>
</dbReference>
<organism evidence="4 5">
    <name type="scientific">Euroglyphus maynei</name>
    <name type="common">Mayne's house dust mite</name>
    <dbReference type="NCBI Taxonomy" id="6958"/>
    <lineage>
        <taxon>Eukaryota</taxon>
        <taxon>Metazoa</taxon>
        <taxon>Ecdysozoa</taxon>
        <taxon>Arthropoda</taxon>
        <taxon>Chelicerata</taxon>
        <taxon>Arachnida</taxon>
        <taxon>Acari</taxon>
        <taxon>Acariformes</taxon>
        <taxon>Sarcoptiformes</taxon>
        <taxon>Astigmata</taxon>
        <taxon>Psoroptidia</taxon>
        <taxon>Analgoidea</taxon>
        <taxon>Pyroglyphidae</taxon>
        <taxon>Pyroglyphinae</taxon>
        <taxon>Euroglyphus</taxon>
    </lineage>
</organism>
<dbReference type="SUPFAM" id="SSF56574">
    <property type="entry name" value="Serpins"/>
    <property type="match status" value="1"/>
</dbReference>
<keyword evidence="1" id="KW-0646">Protease inhibitor</keyword>
<dbReference type="GO" id="GO:0004867">
    <property type="term" value="F:serine-type endopeptidase inhibitor activity"/>
    <property type="evidence" value="ECO:0007669"/>
    <property type="project" value="UniProtKB-KW"/>
</dbReference>
<evidence type="ECO:0000313" key="4">
    <source>
        <dbReference type="EMBL" id="OTF79355.1"/>
    </source>
</evidence>
<gene>
    <name evidence="4" type="ORF">BLA29_009867</name>
</gene>
<dbReference type="Pfam" id="PF00079">
    <property type="entry name" value="Serpin"/>
    <property type="match status" value="1"/>
</dbReference>
<dbReference type="OrthoDB" id="6416968at2759"/>
<proteinExistence type="predicted"/>
<dbReference type="Gene3D" id="3.30.497.10">
    <property type="entry name" value="Antithrombin, subunit I, domain 2"/>
    <property type="match status" value="1"/>
</dbReference>
<evidence type="ECO:0000256" key="1">
    <source>
        <dbReference type="ARBA" id="ARBA00022690"/>
    </source>
</evidence>
<protein>
    <recommendedName>
        <fullName evidence="3">Serpin domain-containing protein</fullName>
    </recommendedName>
</protein>
<dbReference type="InterPro" id="IPR036186">
    <property type="entry name" value="Serpin_sf"/>
</dbReference>
<keyword evidence="5" id="KW-1185">Reference proteome</keyword>
<dbReference type="AlphaFoldDB" id="A0A1Y3BJM9"/>
<dbReference type="EMBL" id="MUJZ01023552">
    <property type="protein sequence ID" value="OTF79355.1"/>
    <property type="molecule type" value="Genomic_DNA"/>
</dbReference>
<reference evidence="4 5" key="1">
    <citation type="submission" date="2017-03" db="EMBL/GenBank/DDBJ databases">
        <title>Genome Survey of Euroglyphus maynei.</title>
        <authorList>
            <person name="Arlian L.G."/>
            <person name="Morgan M.S."/>
            <person name="Rider S.D."/>
        </authorList>
    </citation>
    <scope>NUCLEOTIDE SEQUENCE [LARGE SCALE GENOMIC DNA]</scope>
    <source>
        <strain evidence="4">Arlian Lab</strain>
        <tissue evidence="4">Whole body</tissue>
    </source>
</reference>